<comment type="caution">
    <text evidence="2">The sequence shown here is derived from an EMBL/GenBank/DDBJ whole genome shotgun (WGS) entry which is preliminary data.</text>
</comment>
<evidence type="ECO:0000313" key="3">
    <source>
        <dbReference type="Proteomes" id="UP000597656"/>
    </source>
</evidence>
<dbReference type="Proteomes" id="UP000597656">
    <property type="component" value="Unassembled WGS sequence"/>
</dbReference>
<protein>
    <submittedName>
        <fullName evidence="2">Uncharacterized protein</fullName>
    </submittedName>
</protein>
<name>A0ABQ2HEL1_9PSEU</name>
<evidence type="ECO:0000313" key="2">
    <source>
        <dbReference type="EMBL" id="GGM76496.1"/>
    </source>
</evidence>
<keyword evidence="3" id="KW-1185">Reference proteome</keyword>
<feature type="region of interest" description="Disordered" evidence="1">
    <location>
        <begin position="233"/>
        <end position="277"/>
    </location>
</feature>
<sequence length="475" mass="51977">MLMHHSTVNGRSRLTFWSHVREFAVPASMIESAAARRQAGDWSAACAAARVDVDLHLRGLARTHGRQFADVVRADLRHLAPDLLRWHFPRIRPDGLLRPGLTASLARYRLDGDDEVHLVARTPPAWADAGQRISLALWEPSGPLSRAGGHPHPRPNRRFRLDLHRHLWDVRRTSELRERAGVEQWVTADHPADGRAAHRWAAEAALLLRAEGRADGAVVVRLGARQRIVLGSDEARHRSTGSGRLDASSHRSTGPGLRDASSHRSNGPGLRDASGRQGTILPDAATWVLPDLELWHAGAIDADRLHPLVRSALLPDHPPADSARSPDGAGIPRLVDCRGSTHRIGVVNGVLTPLDHDPDDLRREALLVALGGTGLPCLQAIDAAHRHPEDLDDVRARLDHGDVAGALAIVEDLLGPDALLLSGELRDELQTAAERKVVHGLYRAELHDVRALPSTKDTLLTSARARRRHAAFRRP</sequence>
<evidence type="ECO:0000256" key="1">
    <source>
        <dbReference type="SAM" id="MobiDB-lite"/>
    </source>
</evidence>
<dbReference type="EMBL" id="BMNC01000001">
    <property type="protein sequence ID" value="GGM76496.1"/>
    <property type="molecule type" value="Genomic_DNA"/>
</dbReference>
<reference evidence="3" key="1">
    <citation type="journal article" date="2019" name="Int. J. Syst. Evol. Microbiol.">
        <title>The Global Catalogue of Microorganisms (GCM) 10K type strain sequencing project: providing services to taxonomists for standard genome sequencing and annotation.</title>
        <authorList>
            <consortium name="The Broad Institute Genomics Platform"/>
            <consortium name="The Broad Institute Genome Sequencing Center for Infectious Disease"/>
            <person name="Wu L."/>
            <person name="Ma J."/>
        </authorList>
    </citation>
    <scope>NUCLEOTIDE SEQUENCE [LARGE SCALE GENOMIC DNA]</scope>
    <source>
        <strain evidence="3">CGMCC 4.7319</strain>
    </source>
</reference>
<proteinExistence type="predicted"/>
<organism evidence="2 3">
    <name type="scientific">Lentzea pudingi</name>
    <dbReference type="NCBI Taxonomy" id="1789439"/>
    <lineage>
        <taxon>Bacteria</taxon>
        <taxon>Bacillati</taxon>
        <taxon>Actinomycetota</taxon>
        <taxon>Actinomycetes</taxon>
        <taxon>Pseudonocardiales</taxon>
        <taxon>Pseudonocardiaceae</taxon>
        <taxon>Lentzea</taxon>
    </lineage>
</organism>
<gene>
    <name evidence="2" type="ORF">GCM10011609_10470</name>
</gene>
<accession>A0ABQ2HEL1</accession>